<dbReference type="Proteomes" id="UP000447434">
    <property type="component" value="Chromosome 1"/>
</dbReference>
<evidence type="ECO:0000256" key="3">
    <source>
        <dbReference type="ARBA" id="ARBA00022525"/>
    </source>
</evidence>
<dbReference type="CDD" id="cd05476">
    <property type="entry name" value="pepsin_A_like_plant"/>
    <property type="match status" value="1"/>
</dbReference>
<keyword evidence="11" id="KW-1185">Reference proteome</keyword>
<proteinExistence type="inferred from homology"/>
<evidence type="ECO:0000256" key="2">
    <source>
        <dbReference type="ARBA" id="ARBA00007447"/>
    </source>
</evidence>
<dbReference type="Pfam" id="PF14541">
    <property type="entry name" value="TAXi_C"/>
    <property type="match status" value="1"/>
</dbReference>
<dbReference type="InterPro" id="IPR001969">
    <property type="entry name" value="Aspartic_peptidase_AS"/>
</dbReference>
<keyword evidence="7" id="KW-0325">Glycoprotein</keyword>
<dbReference type="InterPro" id="IPR051708">
    <property type="entry name" value="Plant_Aspart_Prot_A1"/>
</dbReference>
<comment type="subcellular location">
    <subcellularLocation>
        <location evidence="1">Secreted</location>
    </subcellularLocation>
</comment>
<keyword evidence="6" id="KW-0378">Hydrolase</keyword>
<evidence type="ECO:0000256" key="8">
    <source>
        <dbReference type="SAM" id="Phobius"/>
    </source>
</evidence>
<evidence type="ECO:0000256" key="7">
    <source>
        <dbReference type="ARBA" id="ARBA00023180"/>
    </source>
</evidence>
<dbReference type="InterPro" id="IPR021109">
    <property type="entry name" value="Peptidase_aspartic_dom_sf"/>
</dbReference>
<evidence type="ECO:0000256" key="6">
    <source>
        <dbReference type="ARBA" id="ARBA00022801"/>
    </source>
</evidence>
<dbReference type="GO" id="GO:0006508">
    <property type="term" value="P:proteolysis"/>
    <property type="evidence" value="ECO:0007669"/>
    <property type="project" value="UniProtKB-KW"/>
</dbReference>
<gene>
    <name evidence="10" type="ORF">Lalb_Chr01g0020501</name>
</gene>
<evidence type="ECO:0000256" key="1">
    <source>
        <dbReference type="ARBA" id="ARBA00004613"/>
    </source>
</evidence>
<dbReference type="InterPro" id="IPR032861">
    <property type="entry name" value="TAXi_N"/>
</dbReference>
<evidence type="ECO:0000313" key="10">
    <source>
        <dbReference type="EMBL" id="KAE9621981.1"/>
    </source>
</evidence>
<dbReference type="Gene3D" id="2.40.70.10">
    <property type="entry name" value="Acid Proteases"/>
    <property type="match status" value="2"/>
</dbReference>
<sequence length="451" mass="49781">MYYIFHLCVTRNLTNTLYTNSIIPIKGHHLRNLSKSQYQLVMKEMYSFLLFLLLCLSDVSLIEGFGFSVELIHRDSPKSPFYLYNETHYERVAKAIHRSINRASNFNKHYFSTKNIESNVFPTLGEYLMSYSIGTPPVNILGILDTGSDIVWLQCQPCHPCYKQTTPIFDPSKSTTYKTLLCTSNTCETIWGGSNSEGNLSLDTLTLSSTNGSAISFPKTVIGCGNSNTTSFVGEGSGIIGLGNGPVSLITQLGSLIQGKFSYCLGPQFSGTSSPSKLNFGDDAVVSGDGSVSTPMYMDTIFYYLTLKSFSVGTKRVKFPRSSYNVNGHGNIIIDSGTTLTLLPKDVYSVLESLVADAVELERVDDPSNFLSLCYKYPLGEKLEVPTIIAHFTHANVHLNALNTFVKVSDDVICFAFRPIINSLAIFGNLAQQNFLVGYDLQKENSLLQAH</sequence>
<organism evidence="10 11">
    <name type="scientific">Lupinus albus</name>
    <name type="common">White lupine</name>
    <name type="synonym">Lupinus termis</name>
    <dbReference type="NCBI Taxonomy" id="3870"/>
    <lineage>
        <taxon>Eukaryota</taxon>
        <taxon>Viridiplantae</taxon>
        <taxon>Streptophyta</taxon>
        <taxon>Embryophyta</taxon>
        <taxon>Tracheophyta</taxon>
        <taxon>Spermatophyta</taxon>
        <taxon>Magnoliopsida</taxon>
        <taxon>eudicotyledons</taxon>
        <taxon>Gunneridae</taxon>
        <taxon>Pentapetalae</taxon>
        <taxon>rosids</taxon>
        <taxon>fabids</taxon>
        <taxon>Fabales</taxon>
        <taxon>Fabaceae</taxon>
        <taxon>Papilionoideae</taxon>
        <taxon>50 kb inversion clade</taxon>
        <taxon>genistoids sensu lato</taxon>
        <taxon>core genistoids</taxon>
        <taxon>Genisteae</taxon>
        <taxon>Lupinus</taxon>
    </lineage>
</organism>
<dbReference type="PANTHER" id="PTHR47967">
    <property type="entry name" value="OS07G0603500 PROTEIN-RELATED"/>
    <property type="match status" value="1"/>
</dbReference>
<dbReference type="Pfam" id="PF14543">
    <property type="entry name" value="TAXi_N"/>
    <property type="match status" value="2"/>
</dbReference>
<keyword evidence="8" id="KW-1133">Transmembrane helix</keyword>
<dbReference type="GO" id="GO:0005576">
    <property type="term" value="C:extracellular region"/>
    <property type="evidence" value="ECO:0007669"/>
    <property type="project" value="UniProtKB-SubCell"/>
</dbReference>
<feature type="domain" description="Peptidase A1" evidence="9">
    <location>
        <begin position="127"/>
        <end position="449"/>
    </location>
</feature>
<name>A0A6A4R820_LUPAL</name>
<dbReference type="AlphaFoldDB" id="A0A6A4R820"/>
<evidence type="ECO:0000313" key="11">
    <source>
        <dbReference type="Proteomes" id="UP000447434"/>
    </source>
</evidence>
<dbReference type="PROSITE" id="PS00141">
    <property type="entry name" value="ASP_PROTEASE"/>
    <property type="match status" value="1"/>
</dbReference>
<dbReference type="EMBL" id="WOCE01000001">
    <property type="protein sequence ID" value="KAE9621981.1"/>
    <property type="molecule type" value="Genomic_DNA"/>
</dbReference>
<comment type="similarity">
    <text evidence="2">Belongs to the peptidase A1 family.</text>
</comment>
<feature type="transmembrane region" description="Helical" evidence="8">
    <location>
        <begin position="45"/>
        <end position="67"/>
    </location>
</feature>
<dbReference type="InterPro" id="IPR032799">
    <property type="entry name" value="TAXi_C"/>
</dbReference>
<dbReference type="GO" id="GO:0004190">
    <property type="term" value="F:aspartic-type endopeptidase activity"/>
    <property type="evidence" value="ECO:0007669"/>
    <property type="project" value="UniProtKB-KW"/>
</dbReference>
<keyword evidence="4" id="KW-0645">Protease</keyword>
<dbReference type="PANTHER" id="PTHR47967:SF66">
    <property type="entry name" value="ASPARTIC PROTEINASE CDR1-RELATED"/>
    <property type="match status" value="1"/>
</dbReference>
<keyword evidence="5" id="KW-0064">Aspartyl protease</keyword>
<evidence type="ECO:0000259" key="9">
    <source>
        <dbReference type="PROSITE" id="PS51767"/>
    </source>
</evidence>
<accession>A0A6A4R820</accession>
<keyword evidence="8" id="KW-0812">Transmembrane</keyword>
<evidence type="ECO:0000256" key="4">
    <source>
        <dbReference type="ARBA" id="ARBA00022670"/>
    </source>
</evidence>
<dbReference type="SUPFAM" id="SSF50630">
    <property type="entry name" value="Acid proteases"/>
    <property type="match status" value="1"/>
</dbReference>
<dbReference type="PROSITE" id="PS51767">
    <property type="entry name" value="PEPTIDASE_A1"/>
    <property type="match status" value="1"/>
</dbReference>
<dbReference type="FunFam" id="2.40.70.10:FF:000050">
    <property type="entry name" value="Aspartic proteinase CDR1"/>
    <property type="match status" value="1"/>
</dbReference>
<keyword evidence="3" id="KW-0964">Secreted</keyword>
<comment type="caution">
    <text evidence="10">The sequence shown here is derived from an EMBL/GenBank/DDBJ whole genome shotgun (WGS) entry which is preliminary data.</text>
</comment>
<reference evidence="11" key="1">
    <citation type="journal article" date="2020" name="Nat. Commun.">
        <title>Genome sequence of the cluster root forming white lupin.</title>
        <authorList>
            <person name="Hufnagel B."/>
            <person name="Marques A."/>
            <person name="Soriano A."/>
            <person name="Marques L."/>
            <person name="Divol F."/>
            <person name="Doumas P."/>
            <person name="Sallet E."/>
            <person name="Mancinotti D."/>
            <person name="Carrere S."/>
            <person name="Marande W."/>
            <person name="Arribat S."/>
            <person name="Keller J."/>
            <person name="Huneau C."/>
            <person name="Blein T."/>
            <person name="Aime D."/>
            <person name="Laguerre M."/>
            <person name="Taylor J."/>
            <person name="Schubert V."/>
            <person name="Nelson M."/>
            <person name="Geu-Flores F."/>
            <person name="Crespi M."/>
            <person name="Gallardo-Guerrero K."/>
            <person name="Delaux P.-M."/>
            <person name="Salse J."/>
            <person name="Berges H."/>
            <person name="Guyot R."/>
            <person name="Gouzy J."/>
            <person name="Peret B."/>
        </authorList>
    </citation>
    <scope>NUCLEOTIDE SEQUENCE [LARGE SCALE GENOMIC DNA]</scope>
    <source>
        <strain evidence="11">cv. Amiga</strain>
    </source>
</reference>
<dbReference type="OrthoDB" id="2747330at2759"/>
<protein>
    <submittedName>
        <fullName evidence="10">Putative nepenthesin</fullName>
    </submittedName>
</protein>
<keyword evidence="8" id="KW-0472">Membrane</keyword>
<dbReference type="InterPro" id="IPR034161">
    <property type="entry name" value="Pepsin-like_plant"/>
</dbReference>
<dbReference type="InterPro" id="IPR033121">
    <property type="entry name" value="PEPTIDASE_A1"/>
</dbReference>
<evidence type="ECO:0000256" key="5">
    <source>
        <dbReference type="ARBA" id="ARBA00022750"/>
    </source>
</evidence>